<keyword evidence="4 7" id="KW-0418">Kinase</keyword>
<evidence type="ECO:0000313" key="8">
    <source>
        <dbReference type="Proteomes" id="UP001056201"/>
    </source>
</evidence>
<accession>A0ABY4SBM7</accession>
<evidence type="ECO:0000256" key="1">
    <source>
        <dbReference type="ARBA" id="ARBA00010688"/>
    </source>
</evidence>
<dbReference type="PROSITE" id="PS00584">
    <property type="entry name" value="PFKB_KINASES_2"/>
    <property type="match status" value="1"/>
</dbReference>
<evidence type="ECO:0000313" key="7">
    <source>
        <dbReference type="EMBL" id="URI09476.1"/>
    </source>
</evidence>
<sequence length="309" mass="32435">MFVICGEALFDVFAAGDTPTGLMLDARVGGSPFNVAVGLARLGQPVGFFGGVSSGFLGERLMRALKEEGVDTRCTPRSPARTTLSLVGVDAAGVPSYSFYGEGAADRGVTQAALAAIPPEARAFHVGSYATVVEPVAGTQRALIEREHKRSLISYDPNIRLNVEPDLGRWHALLDWMLPRTHLLKVSDEDLGLLFPGVAPATLAAQWLARGVAMVVVTRGGEGAIAWTAAAQAEAAPVKVDVVDTVGAGDTFQAALLTWLAEHDALSPMALRTLPAEQVKAALDFAARAAAITCSRRGADLPRRAELPA</sequence>
<feature type="domain" description="Carbohydrate kinase PfkB" evidence="6">
    <location>
        <begin position="27"/>
        <end position="301"/>
    </location>
</feature>
<evidence type="ECO:0000259" key="6">
    <source>
        <dbReference type="Pfam" id="PF00294"/>
    </source>
</evidence>
<dbReference type="PANTHER" id="PTHR43085">
    <property type="entry name" value="HEXOKINASE FAMILY MEMBER"/>
    <property type="match status" value="1"/>
</dbReference>
<dbReference type="CDD" id="cd01167">
    <property type="entry name" value="bac_FRK"/>
    <property type="match status" value="1"/>
</dbReference>
<dbReference type="EMBL" id="CP097636">
    <property type="protein sequence ID" value="URI09476.1"/>
    <property type="molecule type" value="Genomic_DNA"/>
</dbReference>
<gene>
    <name evidence="7" type="ORF">MW290_28365</name>
</gene>
<proteinExistence type="inferred from homology"/>
<dbReference type="Proteomes" id="UP001056201">
    <property type="component" value="Chromosome 2"/>
</dbReference>
<dbReference type="InterPro" id="IPR050306">
    <property type="entry name" value="PfkB_Carbo_kinase"/>
</dbReference>
<comment type="similarity">
    <text evidence="1">Belongs to the carbohydrate kinase PfkB family.</text>
</comment>
<keyword evidence="8" id="KW-1185">Reference proteome</keyword>
<dbReference type="GO" id="GO:0016301">
    <property type="term" value="F:kinase activity"/>
    <property type="evidence" value="ECO:0007669"/>
    <property type="project" value="UniProtKB-KW"/>
</dbReference>
<name>A0ABY4SBM7_AQUTE</name>
<evidence type="ECO:0000256" key="3">
    <source>
        <dbReference type="ARBA" id="ARBA00022741"/>
    </source>
</evidence>
<evidence type="ECO:0000256" key="4">
    <source>
        <dbReference type="ARBA" id="ARBA00022777"/>
    </source>
</evidence>
<keyword evidence="2" id="KW-0808">Transferase</keyword>
<protein>
    <submittedName>
        <fullName evidence="7">Carbohydrate kinase</fullName>
    </submittedName>
</protein>
<dbReference type="PANTHER" id="PTHR43085:SF1">
    <property type="entry name" value="PSEUDOURIDINE KINASE-RELATED"/>
    <property type="match status" value="1"/>
</dbReference>
<dbReference type="RefSeq" id="WP_250197704.1">
    <property type="nucleotide sequence ID" value="NZ_CP097636.1"/>
</dbReference>
<dbReference type="Pfam" id="PF00294">
    <property type="entry name" value="PfkB"/>
    <property type="match status" value="1"/>
</dbReference>
<keyword evidence="5" id="KW-0067">ATP-binding</keyword>
<dbReference type="InterPro" id="IPR029056">
    <property type="entry name" value="Ribokinase-like"/>
</dbReference>
<reference evidence="7" key="1">
    <citation type="submission" date="2022-05" db="EMBL/GenBank/DDBJ databases">
        <title>An RpoN-dependent PEP-CTERM gene is involved in floc formation of an Aquincola tertiaricarbonis strain.</title>
        <authorList>
            <person name="Qiu D."/>
            <person name="Xia M."/>
        </authorList>
    </citation>
    <scope>NUCLEOTIDE SEQUENCE</scope>
    <source>
        <strain evidence="7">RN12</strain>
    </source>
</reference>
<dbReference type="InterPro" id="IPR011611">
    <property type="entry name" value="PfkB_dom"/>
</dbReference>
<evidence type="ECO:0000256" key="5">
    <source>
        <dbReference type="ARBA" id="ARBA00022840"/>
    </source>
</evidence>
<evidence type="ECO:0000256" key="2">
    <source>
        <dbReference type="ARBA" id="ARBA00022679"/>
    </source>
</evidence>
<dbReference type="InterPro" id="IPR002173">
    <property type="entry name" value="Carboh/pur_kinase_PfkB_CS"/>
</dbReference>
<organism evidence="7 8">
    <name type="scientific">Aquincola tertiaricarbonis</name>
    <dbReference type="NCBI Taxonomy" id="391953"/>
    <lineage>
        <taxon>Bacteria</taxon>
        <taxon>Pseudomonadati</taxon>
        <taxon>Pseudomonadota</taxon>
        <taxon>Betaproteobacteria</taxon>
        <taxon>Burkholderiales</taxon>
        <taxon>Sphaerotilaceae</taxon>
        <taxon>Aquincola</taxon>
    </lineage>
</organism>
<keyword evidence="3" id="KW-0547">Nucleotide-binding</keyword>
<dbReference type="Gene3D" id="3.40.1190.20">
    <property type="match status" value="1"/>
</dbReference>
<dbReference type="SUPFAM" id="SSF53613">
    <property type="entry name" value="Ribokinase-like"/>
    <property type="match status" value="1"/>
</dbReference>